<proteinExistence type="predicted"/>
<accession>A0AAV5UBZ3</accession>
<keyword evidence="2" id="KW-1185">Reference proteome</keyword>
<evidence type="ECO:0000313" key="2">
    <source>
        <dbReference type="Proteomes" id="UP001432027"/>
    </source>
</evidence>
<comment type="caution">
    <text evidence="1">The sequence shown here is derived from an EMBL/GenBank/DDBJ whole genome shotgun (WGS) entry which is preliminary data.</text>
</comment>
<organism evidence="1 2">
    <name type="scientific">Pristionchus entomophagus</name>
    <dbReference type="NCBI Taxonomy" id="358040"/>
    <lineage>
        <taxon>Eukaryota</taxon>
        <taxon>Metazoa</taxon>
        <taxon>Ecdysozoa</taxon>
        <taxon>Nematoda</taxon>
        <taxon>Chromadorea</taxon>
        <taxon>Rhabditida</taxon>
        <taxon>Rhabditina</taxon>
        <taxon>Diplogasteromorpha</taxon>
        <taxon>Diplogasteroidea</taxon>
        <taxon>Neodiplogasteridae</taxon>
        <taxon>Pristionchus</taxon>
    </lineage>
</organism>
<protein>
    <submittedName>
        <fullName evidence="1">Uncharacterized protein</fullName>
    </submittedName>
</protein>
<feature type="non-terminal residue" evidence="1">
    <location>
        <position position="83"/>
    </location>
</feature>
<dbReference type="AlphaFoldDB" id="A0AAV5UBZ3"/>
<name>A0AAV5UBZ3_9BILA</name>
<gene>
    <name evidence="1" type="ORF">PENTCL1PPCAC_26155</name>
</gene>
<dbReference type="EMBL" id="BTSX01000006">
    <property type="protein sequence ID" value="GMT03981.1"/>
    <property type="molecule type" value="Genomic_DNA"/>
</dbReference>
<dbReference type="Proteomes" id="UP001432027">
    <property type="component" value="Unassembled WGS sequence"/>
</dbReference>
<reference evidence="1" key="1">
    <citation type="submission" date="2023-10" db="EMBL/GenBank/DDBJ databases">
        <title>Genome assembly of Pristionchus species.</title>
        <authorList>
            <person name="Yoshida K."/>
            <person name="Sommer R.J."/>
        </authorList>
    </citation>
    <scope>NUCLEOTIDE SEQUENCE</scope>
    <source>
        <strain evidence="1">RS0144</strain>
    </source>
</reference>
<evidence type="ECO:0000313" key="1">
    <source>
        <dbReference type="EMBL" id="GMT03981.1"/>
    </source>
</evidence>
<sequence>LLPIHNNRKYLLIPTEKKCTIVLPSQTILQIRQIDLIKHVKHHHGCPRVRMGRTFYTLNYRFPSLCAIPDGDTNDYELSCSAS</sequence>
<feature type="non-terminal residue" evidence="1">
    <location>
        <position position="1"/>
    </location>
</feature>